<sequence length="163" mass="18213">MSGFESSLLPTPVPNPTPPLKVIGSRDVLNKAESQKLDGIKQLTECETFPKEKYAHIAASAISGCETITDQERFEEAQPDLAGRRMKMLGFSLKWTRKEDKLREGREDALAVMDADMEEERGEVGEMQASAQATIDYLSCREICSFRPEEQVGLNKVRLAFIS</sequence>
<accession>A0ABR4CDN7</accession>
<organism evidence="2 3">
    <name type="scientific">Oculimacula yallundae</name>
    <dbReference type="NCBI Taxonomy" id="86028"/>
    <lineage>
        <taxon>Eukaryota</taxon>
        <taxon>Fungi</taxon>
        <taxon>Dikarya</taxon>
        <taxon>Ascomycota</taxon>
        <taxon>Pezizomycotina</taxon>
        <taxon>Leotiomycetes</taxon>
        <taxon>Helotiales</taxon>
        <taxon>Ploettnerulaceae</taxon>
        <taxon>Oculimacula</taxon>
    </lineage>
</organism>
<keyword evidence="3" id="KW-1185">Reference proteome</keyword>
<dbReference type="Proteomes" id="UP001595075">
    <property type="component" value="Unassembled WGS sequence"/>
</dbReference>
<feature type="region of interest" description="Disordered" evidence="1">
    <location>
        <begin position="1"/>
        <end position="22"/>
    </location>
</feature>
<dbReference type="EMBL" id="JAZHXI010000009">
    <property type="protein sequence ID" value="KAL2068066.1"/>
    <property type="molecule type" value="Genomic_DNA"/>
</dbReference>
<comment type="caution">
    <text evidence="2">The sequence shown here is derived from an EMBL/GenBank/DDBJ whole genome shotgun (WGS) entry which is preliminary data.</text>
</comment>
<evidence type="ECO:0000313" key="3">
    <source>
        <dbReference type="Proteomes" id="UP001595075"/>
    </source>
</evidence>
<proteinExistence type="predicted"/>
<name>A0ABR4CDN7_9HELO</name>
<gene>
    <name evidence="2" type="ORF">VTL71DRAFT_16164</name>
</gene>
<protein>
    <submittedName>
        <fullName evidence="2">Uncharacterized protein</fullName>
    </submittedName>
</protein>
<evidence type="ECO:0000256" key="1">
    <source>
        <dbReference type="SAM" id="MobiDB-lite"/>
    </source>
</evidence>
<evidence type="ECO:0000313" key="2">
    <source>
        <dbReference type="EMBL" id="KAL2068066.1"/>
    </source>
</evidence>
<reference evidence="2 3" key="1">
    <citation type="journal article" date="2024" name="Commun. Biol.">
        <title>Comparative genomic analysis of thermophilic fungi reveals convergent evolutionary adaptations and gene losses.</title>
        <authorList>
            <person name="Steindorff A.S."/>
            <person name="Aguilar-Pontes M.V."/>
            <person name="Robinson A.J."/>
            <person name="Andreopoulos B."/>
            <person name="LaButti K."/>
            <person name="Kuo A."/>
            <person name="Mondo S."/>
            <person name="Riley R."/>
            <person name="Otillar R."/>
            <person name="Haridas S."/>
            <person name="Lipzen A."/>
            <person name="Grimwood J."/>
            <person name="Schmutz J."/>
            <person name="Clum A."/>
            <person name="Reid I.D."/>
            <person name="Moisan M.C."/>
            <person name="Butler G."/>
            <person name="Nguyen T.T.M."/>
            <person name="Dewar K."/>
            <person name="Conant G."/>
            <person name="Drula E."/>
            <person name="Henrissat B."/>
            <person name="Hansel C."/>
            <person name="Singer S."/>
            <person name="Hutchinson M.I."/>
            <person name="de Vries R.P."/>
            <person name="Natvig D.O."/>
            <person name="Powell A.J."/>
            <person name="Tsang A."/>
            <person name="Grigoriev I.V."/>
        </authorList>
    </citation>
    <scope>NUCLEOTIDE SEQUENCE [LARGE SCALE GENOMIC DNA]</scope>
    <source>
        <strain evidence="2 3">CBS 494.80</strain>
    </source>
</reference>